<dbReference type="InterPro" id="IPR001034">
    <property type="entry name" value="DeoR_HTH"/>
</dbReference>
<protein>
    <submittedName>
        <fullName evidence="4">WYL domain-containing protein</fullName>
    </submittedName>
</protein>
<keyword evidence="2" id="KW-0804">Transcription</keyword>
<evidence type="ECO:0000313" key="5">
    <source>
        <dbReference type="Proteomes" id="UP001371224"/>
    </source>
</evidence>
<keyword evidence="1" id="KW-0805">Transcription regulation</keyword>
<dbReference type="EMBL" id="JBBDGM010000025">
    <property type="protein sequence ID" value="MEJ1090026.1"/>
    <property type="molecule type" value="Genomic_DNA"/>
</dbReference>
<evidence type="ECO:0000313" key="4">
    <source>
        <dbReference type="EMBL" id="MEJ1090026.1"/>
    </source>
</evidence>
<feature type="domain" description="HTH deoR-type" evidence="3">
    <location>
        <begin position="2"/>
        <end position="67"/>
    </location>
</feature>
<dbReference type="Pfam" id="PF13280">
    <property type="entry name" value="WYL"/>
    <property type="match status" value="1"/>
</dbReference>
<dbReference type="InterPro" id="IPR036390">
    <property type="entry name" value="WH_DNA-bd_sf"/>
</dbReference>
<comment type="caution">
    <text evidence="4">The sequence shown here is derived from an EMBL/GenBank/DDBJ whole genome shotgun (WGS) entry which is preliminary data.</text>
</comment>
<proteinExistence type="predicted"/>
<dbReference type="PROSITE" id="PS51000">
    <property type="entry name" value="HTH_DEOR_2"/>
    <property type="match status" value="1"/>
</dbReference>
<evidence type="ECO:0000256" key="1">
    <source>
        <dbReference type="ARBA" id="ARBA00023015"/>
    </source>
</evidence>
<reference evidence="4 5" key="1">
    <citation type="submission" date="2024-02" db="EMBL/GenBank/DDBJ databases">
        <authorList>
            <person name="Saticioglu I.B."/>
        </authorList>
    </citation>
    <scope>NUCLEOTIDE SEQUENCE [LARGE SCALE GENOMIC DNA]</scope>
    <source>
        <strain evidence="4 5">Mu-80</strain>
    </source>
</reference>
<evidence type="ECO:0000256" key="2">
    <source>
        <dbReference type="ARBA" id="ARBA00023163"/>
    </source>
</evidence>
<dbReference type="PANTHER" id="PTHR34580:SF1">
    <property type="entry name" value="PROTEIN PAFC"/>
    <property type="match status" value="1"/>
</dbReference>
<dbReference type="Pfam" id="PF08279">
    <property type="entry name" value="HTH_11"/>
    <property type="match status" value="1"/>
</dbReference>
<dbReference type="RefSeq" id="WP_337333668.1">
    <property type="nucleotide sequence ID" value="NZ_JBBDGM010000025.1"/>
</dbReference>
<dbReference type="SUPFAM" id="SSF46785">
    <property type="entry name" value="Winged helix' DNA-binding domain"/>
    <property type="match status" value="1"/>
</dbReference>
<dbReference type="PROSITE" id="PS52050">
    <property type="entry name" value="WYL"/>
    <property type="match status" value="1"/>
</dbReference>
<accession>A0ABU8LHJ3</accession>
<dbReference type="InterPro" id="IPR051534">
    <property type="entry name" value="CBASS_pafABC_assoc_protein"/>
</dbReference>
<gene>
    <name evidence="4" type="ORF">WDU99_17035</name>
</gene>
<dbReference type="InterPro" id="IPR036388">
    <property type="entry name" value="WH-like_DNA-bd_sf"/>
</dbReference>
<keyword evidence="5" id="KW-1185">Reference proteome</keyword>
<dbReference type="Proteomes" id="UP001371224">
    <property type="component" value="Unassembled WGS sequence"/>
</dbReference>
<dbReference type="Pfam" id="PF25583">
    <property type="entry name" value="WCX"/>
    <property type="match status" value="1"/>
</dbReference>
<sequence length="334" mass="35858">MRADRLIQALLLLQGRVRITAAELAAELEVSVPTARRDLEALAMSGVPIYPTRGRGGGWQLIGGARTDLTGLTEGEVTSLLIALTQSLGAEPERIAAMRKLMRAVPEPFREGAQRVADATVRDLPWGEVQSSSASATVSTLQRAIARRRRVSIEYDGSGGAVSFEAVPLVVGARGARWYLLAAPPDTDAGVADVERLRTYRVDRIRSVVVLADGGGAPDGFDAVGEWARMVERVEGLRGAVRASARVEPWAVRALCDRFGAQAQMREAEPDASGRVLVEVRAHRVDAIAEQLAGWTSVAEVIGPAEVRSALRALGERIVEQYRDGPQDRVNSPG</sequence>
<name>A0ABU8LHJ3_9MICO</name>
<organism evidence="4 5">
    <name type="scientific">Microbacterium bandirmense</name>
    <dbReference type="NCBI Taxonomy" id="3122050"/>
    <lineage>
        <taxon>Bacteria</taxon>
        <taxon>Bacillati</taxon>
        <taxon>Actinomycetota</taxon>
        <taxon>Actinomycetes</taxon>
        <taxon>Micrococcales</taxon>
        <taxon>Microbacteriaceae</taxon>
        <taxon>Microbacterium</taxon>
    </lineage>
</organism>
<dbReference type="PANTHER" id="PTHR34580">
    <property type="match status" value="1"/>
</dbReference>
<evidence type="ECO:0000259" key="3">
    <source>
        <dbReference type="PROSITE" id="PS51000"/>
    </source>
</evidence>
<dbReference type="InterPro" id="IPR013196">
    <property type="entry name" value="HTH_11"/>
</dbReference>
<dbReference type="Gene3D" id="1.10.10.10">
    <property type="entry name" value="Winged helix-like DNA-binding domain superfamily/Winged helix DNA-binding domain"/>
    <property type="match status" value="1"/>
</dbReference>
<dbReference type="InterPro" id="IPR026881">
    <property type="entry name" value="WYL_dom"/>
</dbReference>
<dbReference type="InterPro" id="IPR057727">
    <property type="entry name" value="WCX_dom"/>
</dbReference>